<name>A0A6L9QA17_9ACTN</name>
<comment type="caution">
    <text evidence="1">The sequence shown here is derived from an EMBL/GenBank/DDBJ whole genome shotgun (WGS) entry which is preliminary data.</text>
</comment>
<dbReference type="Proteomes" id="UP000475532">
    <property type="component" value="Unassembled WGS sequence"/>
</dbReference>
<dbReference type="InterPro" id="IPR017853">
    <property type="entry name" value="GH"/>
</dbReference>
<evidence type="ECO:0000313" key="1">
    <source>
        <dbReference type="EMBL" id="NEA22251.1"/>
    </source>
</evidence>
<gene>
    <name evidence="1" type="ORF">G3I70_07085</name>
</gene>
<evidence type="ECO:0000313" key="2">
    <source>
        <dbReference type="Proteomes" id="UP000475532"/>
    </source>
</evidence>
<accession>A0A6L9QA17</accession>
<keyword evidence="1" id="KW-0378">Hydrolase</keyword>
<proteinExistence type="predicted"/>
<dbReference type="SUPFAM" id="SSF51445">
    <property type="entry name" value="(Trans)glycosidases"/>
    <property type="match status" value="1"/>
</dbReference>
<dbReference type="GO" id="GO:0016787">
    <property type="term" value="F:hydrolase activity"/>
    <property type="evidence" value="ECO:0007669"/>
    <property type="project" value="UniProtKB-KW"/>
</dbReference>
<protein>
    <submittedName>
        <fullName evidence="1">Cellulase family glycosylhydrolase</fullName>
    </submittedName>
</protein>
<sequence>MNYVPSKNWWFSWSDWDLRSIAADLDDIASLGMDHIRIMLIWSELQPNATYVRGELLDRLEELLDLADRRDLDVEVTVFNGAVSGVLFVPPYLISNGNGQVRNVLTDPVAIEREQWLLGEIAGRIGRHRRFMGFDLSNEIHWFAIPLGMKATQAEGDAWHTVLFDTCEKVAPGKIHVSGIDHWPWQNDAYWTRHGLATSGTMTANHTWAGWTQIIQRYGALSTSSTHYSEFFIELIKAFHTDAKRKVWIEETGVSTVWMDATDIPSWTERSIRAMTSCSDLFGITWWDSHDLNPKLSGYVDLEYDLGLFTNDRKLKPIGRTIRKLIAEFDSHPPEPLRRATALVLPDDMIPMKDFSDLFDPFMKLIHEGTNPAVVLQSRTTDPAYLAARGIKTLLPLG</sequence>
<dbReference type="AlphaFoldDB" id="A0A6L9QA17"/>
<dbReference type="RefSeq" id="WP_163053828.1">
    <property type="nucleotide sequence ID" value="NZ_JAAGLI010000180.1"/>
</dbReference>
<dbReference type="EMBL" id="JAAGLI010000180">
    <property type="protein sequence ID" value="NEA22251.1"/>
    <property type="molecule type" value="Genomic_DNA"/>
</dbReference>
<organism evidence="1 2">
    <name type="scientific">Actinomadura bangladeshensis</name>
    <dbReference type="NCBI Taxonomy" id="453573"/>
    <lineage>
        <taxon>Bacteria</taxon>
        <taxon>Bacillati</taxon>
        <taxon>Actinomycetota</taxon>
        <taxon>Actinomycetes</taxon>
        <taxon>Streptosporangiales</taxon>
        <taxon>Thermomonosporaceae</taxon>
        <taxon>Actinomadura</taxon>
    </lineage>
</organism>
<dbReference type="Gene3D" id="3.20.20.80">
    <property type="entry name" value="Glycosidases"/>
    <property type="match status" value="1"/>
</dbReference>
<reference evidence="1 2" key="1">
    <citation type="submission" date="2020-01" db="EMBL/GenBank/DDBJ databases">
        <title>Insect and environment-associated Actinomycetes.</title>
        <authorList>
            <person name="Currrie C."/>
            <person name="Chevrette M."/>
            <person name="Carlson C."/>
            <person name="Stubbendieck R."/>
            <person name="Wendt-Pienkowski E."/>
        </authorList>
    </citation>
    <scope>NUCLEOTIDE SEQUENCE [LARGE SCALE GENOMIC DNA]</scope>
    <source>
        <strain evidence="1 2">SID10258</strain>
    </source>
</reference>